<feature type="transmembrane region" description="Helical" evidence="2">
    <location>
        <begin position="26"/>
        <end position="49"/>
    </location>
</feature>
<evidence type="ECO:0008006" key="5">
    <source>
        <dbReference type="Google" id="ProtNLM"/>
    </source>
</evidence>
<evidence type="ECO:0000313" key="4">
    <source>
        <dbReference type="Proteomes" id="UP000625711"/>
    </source>
</evidence>
<dbReference type="PANTHER" id="PTHR46145:SF4">
    <property type="entry name" value="HEPARANASE"/>
    <property type="match status" value="1"/>
</dbReference>
<evidence type="ECO:0000256" key="1">
    <source>
        <dbReference type="ARBA" id="ARBA00009800"/>
    </source>
</evidence>
<reference evidence="3" key="1">
    <citation type="submission" date="2020-08" db="EMBL/GenBank/DDBJ databases">
        <title>Genome sequencing and assembly of the red palm weevil Rhynchophorus ferrugineus.</title>
        <authorList>
            <person name="Dias G.B."/>
            <person name="Bergman C.M."/>
            <person name="Manee M."/>
        </authorList>
    </citation>
    <scope>NUCLEOTIDE SEQUENCE</scope>
    <source>
        <strain evidence="3">AA-2017</strain>
        <tissue evidence="3">Whole larva</tissue>
    </source>
</reference>
<dbReference type="EMBL" id="JAACXV010000002">
    <property type="protein sequence ID" value="KAF7287929.1"/>
    <property type="molecule type" value="Genomic_DNA"/>
</dbReference>
<dbReference type="InterPro" id="IPR017853">
    <property type="entry name" value="GH"/>
</dbReference>
<dbReference type="SUPFAM" id="SSF51445">
    <property type="entry name" value="(Trans)glycosidases"/>
    <property type="match status" value="1"/>
</dbReference>
<dbReference type="GO" id="GO:0031012">
    <property type="term" value="C:extracellular matrix"/>
    <property type="evidence" value="ECO:0007669"/>
    <property type="project" value="TreeGrafter"/>
</dbReference>
<sequence>MMSIHKLKIKICKIVIVIGKKIKHSAFLSFLCFLTVLCCIFLIVIPVVLKLKNANRLTYTISIDTQGEPVHILNEKFLSLGLDSSVITSGFSDFNMSDPVLIKMIQHLSPAYLRIGGNQADQIVFSEGPVINTSGEIFRNYTLSGDDWLQLYALSQNANISIIYDLNALLRFENGTWDYQNAIEMIEFSEKNNLKVDWELGNEPNSYRHKFNKYVNATQLGFDYITLRDVLNKTQLYKNSYLIGPSTTRLRDEEVERYFRDFLTVGAGAVSAITFHHYYFSGENATSVEFLNPDVYNYLEYHINIVKSVVNELDLIDKPIWLGETSSAWHSGAPNLSNRFIGTFIWMDKLGLSAKMGIDLLVRQSIFKGYYALIDNNYEPNPDWWISVAYNKFVSRYVLATKTAGNERVRLYTHCAKKHSFWPNAKAPVIVFGININSQKVTITIDEVKTEKEIYVYEFTGDQSLYSQRVRLNGDIISLGKNQSLPVFKPKVLKNTKEVTMLPYSVVFWILPDSNVAACANL</sequence>
<keyword evidence="2" id="KW-0472">Membrane</keyword>
<keyword evidence="4" id="KW-1185">Reference proteome</keyword>
<dbReference type="OrthoDB" id="726732at2759"/>
<evidence type="ECO:0000313" key="3">
    <source>
        <dbReference type="EMBL" id="KAF7287929.1"/>
    </source>
</evidence>
<proteinExistence type="inferred from homology"/>
<dbReference type="GO" id="GO:0005615">
    <property type="term" value="C:extracellular space"/>
    <property type="evidence" value="ECO:0007669"/>
    <property type="project" value="TreeGrafter"/>
</dbReference>
<name>A0A834IWY0_RHYFE</name>
<keyword evidence="2" id="KW-0812">Transmembrane</keyword>
<dbReference type="PANTHER" id="PTHR46145">
    <property type="entry name" value="HEPARANASE"/>
    <property type="match status" value="1"/>
</dbReference>
<keyword evidence="2" id="KW-1133">Transmembrane helix</keyword>
<accession>A0A834IWY0</accession>
<dbReference type="Proteomes" id="UP000625711">
    <property type="component" value="Unassembled WGS sequence"/>
</dbReference>
<dbReference type="Gene3D" id="3.20.20.80">
    <property type="entry name" value="Glycosidases"/>
    <property type="match status" value="1"/>
</dbReference>
<dbReference type="GO" id="GO:0016798">
    <property type="term" value="F:hydrolase activity, acting on glycosyl bonds"/>
    <property type="evidence" value="ECO:0007669"/>
    <property type="project" value="InterPro"/>
</dbReference>
<dbReference type="AlphaFoldDB" id="A0A834IWY0"/>
<comment type="caution">
    <text evidence="3">The sequence shown here is derived from an EMBL/GenBank/DDBJ whole genome shotgun (WGS) entry which is preliminary data.</text>
</comment>
<dbReference type="GO" id="GO:0016020">
    <property type="term" value="C:membrane"/>
    <property type="evidence" value="ECO:0007669"/>
    <property type="project" value="InterPro"/>
</dbReference>
<organism evidence="3 4">
    <name type="scientific">Rhynchophorus ferrugineus</name>
    <name type="common">Red palm weevil</name>
    <name type="synonym">Curculio ferrugineus</name>
    <dbReference type="NCBI Taxonomy" id="354439"/>
    <lineage>
        <taxon>Eukaryota</taxon>
        <taxon>Metazoa</taxon>
        <taxon>Ecdysozoa</taxon>
        <taxon>Arthropoda</taxon>
        <taxon>Hexapoda</taxon>
        <taxon>Insecta</taxon>
        <taxon>Pterygota</taxon>
        <taxon>Neoptera</taxon>
        <taxon>Endopterygota</taxon>
        <taxon>Coleoptera</taxon>
        <taxon>Polyphaga</taxon>
        <taxon>Cucujiformia</taxon>
        <taxon>Curculionidae</taxon>
        <taxon>Dryophthorinae</taxon>
        <taxon>Rhynchophorus</taxon>
    </lineage>
</organism>
<gene>
    <name evidence="3" type="ORF">GWI33_000271</name>
</gene>
<comment type="similarity">
    <text evidence="1">Belongs to the glycosyl hydrolase 79 family.</text>
</comment>
<protein>
    <recommendedName>
        <fullName evidence="5">Heparanase-like protein</fullName>
    </recommendedName>
</protein>
<dbReference type="Pfam" id="PF03662">
    <property type="entry name" value="Glyco_hydro_79n"/>
    <property type="match status" value="1"/>
</dbReference>
<dbReference type="InterPro" id="IPR005199">
    <property type="entry name" value="Glyco_hydro_79"/>
</dbReference>
<evidence type="ECO:0000256" key="2">
    <source>
        <dbReference type="SAM" id="Phobius"/>
    </source>
</evidence>